<gene>
    <name evidence="1" type="ORF">Lnau_2570</name>
</gene>
<dbReference type="Proteomes" id="UP000054725">
    <property type="component" value="Unassembled WGS sequence"/>
</dbReference>
<dbReference type="InterPro" id="IPR003607">
    <property type="entry name" value="HD/PDEase_dom"/>
</dbReference>
<accession>A0A0W0WKS5</accession>
<comment type="caution">
    <text evidence="1">The sequence shown here is derived from an EMBL/GenBank/DDBJ whole genome shotgun (WGS) entry which is preliminary data.</text>
</comment>
<dbReference type="PATRIC" id="fig|45070.6.peg.2712"/>
<dbReference type="CDD" id="cd00077">
    <property type="entry name" value="HDc"/>
    <property type="match status" value="1"/>
</dbReference>
<name>A0A0W0WKS5_9GAMM</name>
<dbReference type="Gene3D" id="1.10.3210.10">
    <property type="entry name" value="Hypothetical protein af1432"/>
    <property type="match status" value="1"/>
</dbReference>
<protein>
    <submittedName>
        <fullName evidence="1">Uncharacterized protein</fullName>
    </submittedName>
</protein>
<proteinExistence type="predicted"/>
<dbReference type="SUPFAM" id="SSF109604">
    <property type="entry name" value="HD-domain/PDEase-like"/>
    <property type="match status" value="1"/>
</dbReference>
<dbReference type="EMBL" id="LNYO01000024">
    <property type="protein sequence ID" value="KTD32922.1"/>
    <property type="molecule type" value="Genomic_DNA"/>
</dbReference>
<evidence type="ECO:0000313" key="1">
    <source>
        <dbReference type="EMBL" id="KTD32922.1"/>
    </source>
</evidence>
<dbReference type="AlphaFoldDB" id="A0A0W0WKS5"/>
<sequence>MQTKIEQICLERNLSPLVFNNPEKLTAASVADLTDWAYEHIYSIPYVHKSPNEEHHGIARFSHGIQHVSRVALYIPVLANLFARYNKEIIDEDDLYLLQIAALFHDSARKHDGRDCWDKESATLLFAFLVNRLGIKEQKAKQIAEAVANKDAEENNPYFELNIETGEWLESQARPKNIYQNLIHDADCLDIIRARNVFDAAYLDFYKKIAKENDMAFEEMATLINEVRSLIALQGDARAKTYPLIKKQLEGPGIFNKNKAMINRKYPSFPLLQKLHTHLLDKEELSSLKFYMDKCFDENAGLTEENLSAALNEGKLLIRGIGAPSTKLDERKGTYAEQEIYKTLRRPTVSTRANNPAKRLEKNGNPNRSTILLIRGGNVYASTGFLILNPTLEAMTSISNRDSDSGRGKKKNFIYKTMSTTEKENKIKQLVRKQKMGGEAPHGSALLAYNEITYKITEVDAIYFTRDPVLYNDMSEFIDQPDRAILEAIYLQQAYFKQTGKTLPIYEYSGQHHFCKQAPHYTEDDIFHLWVDLARRYLSEHIDECYAIPDGTVCLLYGKTRAKVPPYGDIQSLDQYYSEDLKNKIRLAIEKEKTKNFKESIEKDIQLIRNGEKRILERKFGEKPITFLRLVNIPGMANCVKQEIHQQLNDYLSQQFLEDKKDFDIVDFYLNQYKSLEATEEGLYDNIPVLKAYFLAQLTDHQDTITVIDKFIHEKTRDLFKTLKELSQSDDPQAYANFYSNTRKMHQIKYLIVFLICTQQDAYVAKIQQELSKMPITREILASFKEVHEFHRSRRQLDQLGLLNSSHIDFMRDIENHHKKDYRYWPREVDDKGNEHIKPPANSTWKPAEKHDLFQKGAPFMSDNLYSNKQNFLTYAFLLREKNKAFIAIRKETFIDTTPAHDAASSEELLHDTCTTNDTALLEDPSQEIVAKRKPITQSNSNLATSSSSSTSSANQKLIAQDFGLVRICRLFETSLGGVEFFSSVALVFDNEDNALSFRKSLWNKCEQEKIDSINVVYSNFNKLLYPTQCIFKVVVCANSDIDFQIRKNELNSGDILLKELETIVDLTGVPQHDTDYYGRMKNQATTVSDNLIKFSILYQEPVLIKADISAPSPAETLP</sequence>
<keyword evidence="2" id="KW-1185">Reference proteome</keyword>
<reference evidence="1 2" key="1">
    <citation type="submission" date="2015-11" db="EMBL/GenBank/DDBJ databases">
        <title>Genomic analysis of 38 Legionella species identifies large and diverse effector repertoires.</title>
        <authorList>
            <person name="Burstein D."/>
            <person name="Amaro F."/>
            <person name="Zusman T."/>
            <person name="Lifshitz Z."/>
            <person name="Cohen O."/>
            <person name="Gilbert J.A."/>
            <person name="Pupko T."/>
            <person name="Shuman H.A."/>
            <person name="Segal G."/>
        </authorList>
    </citation>
    <scope>NUCLEOTIDE SEQUENCE [LARGE SCALE GENOMIC DNA]</scope>
    <source>
        <strain evidence="1 2">ATCC 49506</strain>
    </source>
</reference>
<evidence type="ECO:0000313" key="2">
    <source>
        <dbReference type="Proteomes" id="UP000054725"/>
    </source>
</evidence>
<organism evidence="1 2">
    <name type="scientific">Legionella nautarum</name>
    <dbReference type="NCBI Taxonomy" id="45070"/>
    <lineage>
        <taxon>Bacteria</taxon>
        <taxon>Pseudomonadati</taxon>
        <taxon>Pseudomonadota</taxon>
        <taxon>Gammaproteobacteria</taxon>
        <taxon>Legionellales</taxon>
        <taxon>Legionellaceae</taxon>
        <taxon>Legionella</taxon>
    </lineage>
</organism>